<dbReference type="KEGG" id="vg:65102262"/>
<sequence>MMYSPSSSSRYYRMNCNDDVVVSASDAAAMRHDLRTLKSQVYEVCRQSAADHNLCERIRSSIDVNNLYYSSSPRYNLGSSSSSTAAVTKTVLDNNKNNNATVTVVDTVKY</sequence>
<accession>A0A346TPV2</accession>
<dbReference type="EMBL" id="MH320559">
    <property type="protein sequence ID" value="AXU41612.1"/>
    <property type="molecule type" value="Genomic_DNA"/>
</dbReference>
<dbReference type="GeneID" id="65102262"/>
<evidence type="ECO:0000313" key="2">
    <source>
        <dbReference type="Proteomes" id="UP000503448"/>
    </source>
</evidence>
<dbReference type="Proteomes" id="UP000503448">
    <property type="component" value="Segment"/>
</dbReference>
<keyword evidence="2" id="KW-1185">Reference proteome</keyword>
<reference evidence="1 2" key="1">
    <citation type="submission" date="2018-05" db="EMBL/GenBank/DDBJ databases">
        <title>The complete genome sequence of an alphabaculovirus isolated from the southern armyworm, Spodoptera eridania.</title>
        <authorList>
            <person name="Harrison R.L."/>
            <person name="Rowley D.L."/>
        </authorList>
    </citation>
    <scope>NUCLEOTIDE SEQUENCE [LARGE SCALE GENOMIC DNA]</scope>
    <source>
        <strain evidence="1">251</strain>
    </source>
</reference>
<proteinExistence type="predicted"/>
<organism evidence="1 2">
    <name type="scientific">Spodoptera eridania nucleopolyhedrovirus</name>
    <dbReference type="NCBI Taxonomy" id="2315721"/>
    <lineage>
        <taxon>Viruses</taxon>
        <taxon>Viruses incertae sedis</taxon>
        <taxon>Naldaviricetes</taxon>
        <taxon>Lefavirales</taxon>
        <taxon>Baculoviridae</taxon>
        <taxon>Alphabaculovirus</taxon>
        <taxon>Alphabaculovirus speridaniae</taxon>
    </lineage>
</organism>
<protein>
    <submittedName>
        <fullName evidence="1">ORF14</fullName>
    </submittedName>
</protein>
<dbReference type="RefSeq" id="YP_010087015.1">
    <property type="nucleotide sequence ID" value="NC_055502.1"/>
</dbReference>
<name>A0A346TPV2_9ABAC</name>
<evidence type="ECO:0000313" key="1">
    <source>
        <dbReference type="EMBL" id="AXU41612.1"/>
    </source>
</evidence>